<keyword evidence="12" id="KW-1185">Reference proteome</keyword>
<evidence type="ECO:0000313" key="12">
    <source>
        <dbReference type="Proteomes" id="UP000515160"/>
    </source>
</evidence>
<feature type="repeat" description="Solcar" evidence="9">
    <location>
        <begin position="189"/>
        <end position="277"/>
    </location>
</feature>
<sequence>MDTGMKLMYEEEETLLMSDAGNDEEMMHVSVAAAVMQLEALNNMQLNGELEPEAEVEGEVESKLQTGGKEWQPEKPSACVRFLLRMGFGAIMHPYEYAKVLMQLGHEPLPAVAATSWLGKSTLLLPSVHQYLRYIKHTDGFVGLYRGLGARFLSCAISAMFSESLVHVLGMSRTRQRRRKLHRRSNCFKEYAWNLMRDGIVVTTGLIFSHPFYVISVRQMAQFVGREVAYNDLRSSIHEILQHDGPLGFYAGFVPRLLCDLGVLFVTSTLSAACERLCVDRSSMRQMEYNSVLFQFGAVLLLYPLQVVGACMACSGSGIAAGAPPFMPVYGQWIDCLMDLFARGDHYRGAFIFRRTLPRLQMNRMHDAFPISRMI</sequence>
<dbReference type="Pfam" id="PF00153">
    <property type="entry name" value="Mito_carr"/>
    <property type="match status" value="2"/>
</dbReference>
<keyword evidence="8 9" id="KW-0472">Membrane</keyword>
<evidence type="ECO:0000256" key="7">
    <source>
        <dbReference type="ARBA" id="ARBA00023128"/>
    </source>
</evidence>
<dbReference type="InterPro" id="IPR023395">
    <property type="entry name" value="MCP_dom_sf"/>
</dbReference>
<dbReference type="AlphaFoldDB" id="A0A6P8YGJ0"/>
<evidence type="ECO:0000256" key="11">
    <source>
        <dbReference type="SAM" id="Phobius"/>
    </source>
</evidence>
<organism evidence="12 13">
    <name type="scientific">Drosophila albomicans</name>
    <name type="common">Fruit fly</name>
    <dbReference type="NCBI Taxonomy" id="7291"/>
    <lineage>
        <taxon>Eukaryota</taxon>
        <taxon>Metazoa</taxon>
        <taxon>Ecdysozoa</taxon>
        <taxon>Arthropoda</taxon>
        <taxon>Hexapoda</taxon>
        <taxon>Insecta</taxon>
        <taxon>Pterygota</taxon>
        <taxon>Neoptera</taxon>
        <taxon>Endopterygota</taxon>
        <taxon>Diptera</taxon>
        <taxon>Brachycera</taxon>
        <taxon>Muscomorpha</taxon>
        <taxon>Ephydroidea</taxon>
        <taxon>Drosophilidae</taxon>
        <taxon>Drosophila</taxon>
    </lineage>
</organism>
<dbReference type="PROSITE" id="PS50920">
    <property type="entry name" value="SOLCAR"/>
    <property type="match status" value="1"/>
</dbReference>
<gene>
    <name evidence="13" type="primary">LOC117569350</name>
</gene>
<evidence type="ECO:0000256" key="9">
    <source>
        <dbReference type="PROSITE-ProRule" id="PRU00282"/>
    </source>
</evidence>
<dbReference type="Gene3D" id="1.50.40.10">
    <property type="entry name" value="Mitochondrial carrier domain"/>
    <property type="match status" value="1"/>
</dbReference>
<reference evidence="13" key="1">
    <citation type="submission" date="2025-08" db="UniProtKB">
        <authorList>
            <consortium name="RefSeq"/>
        </authorList>
    </citation>
    <scope>IDENTIFICATION</scope>
    <source>
        <strain evidence="13">15112-1751.03</strain>
        <tissue evidence="13">Whole Adult</tissue>
    </source>
</reference>
<keyword evidence="10" id="KW-0813">Transport</keyword>
<evidence type="ECO:0000256" key="10">
    <source>
        <dbReference type="RuleBase" id="RU000488"/>
    </source>
</evidence>
<dbReference type="GO" id="GO:0005741">
    <property type="term" value="C:mitochondrial outer membrane"/>
    <property type="evidence" value="ECO:0007669"/>
    <property type="project" value="UniProtKB-SubCell"/>
</dbReference>
<dbReference type="Proteomes" id="UP000515160">
    <property type="component" value="Chromosome X"/>
</dbReference>
<dbReference type="SUPFAM" id="SSF103506">
    <property type="entry name" value="Mitochondrial carrier"/>
    <property type="match status" value="1"/>
</dbReference>
<evidence type="ECO:0000313" key="13">
    <source>
        <dbReference type="RefSeq" id="XP_034106377.1"/>
    </source>
</evidence>
<evidence type="ECO:0000256" key="6">
    <source>
        <dbReference type="ARBA" id="ARBA00022989"/>
    </source>
</evidence>
<evidence type="ECO:0000256" key="5">
    <source>
        <dbReference type="ARBA" id="ARBA00022787"/>
    </source>
</evidence>
<feature type="transmembrane region" description="Helical" evidence="11">
    <location>
        <begin position="148"/>
        <end position="170"/>
    </location>
</feature>
<dbReference type="PANTHER" id="PTHR10780:SF18">
    <property type="entry name" value="LD43650P"/>
    <property type="match status" value="1"/>
</dbReference>
<feature type="transmembrane region" description="Helical" evidence="11">
    <location>
        <begin position="191"/>
        <end position="213"/>
    </location>
</feature>
<keyword evidence="6 11" id="KW-1133">Transmembrane helix</keyword>
<keyword evidence="3 9" id="KW-0812">Transmembrane</keyword>
<keyword evidence="5" id="KW-1000">Mitochondrion outer membrane</keyword>
<comment type="similarity">
    <text evidence="2 10">Belongs to the mitochondrial carrier (TC 2.A.29) family.</text>
</comment>
<protein>
    <submittedName>
        <fullName evidence="13">Mitochondrial carrier homolog 2</fullName>
    </submittedName>
</protein>
<proteinExistence type="inferred from homology"/>
<keyword evidence="7" id="KW-0496">Mitochondrion</keyword>
<dbReference type="OrthoDB" id="10253709at2759"/>
<accession>A0A6P8YGJ0</accession>
<dbReference type="PANTHER" id="PTHR10780">
    <property type="entry name" value="MITOCHONDRIAL CARRIER HOMOLOG"/>
    <property type="match status" value="1"/>
</dbReference>
<dbReference type="GeneID" id="117569350"/>
<comment type="subcellular location">
    <subcellularLocation>
        <location evidence="1">Mitochondrion outer membrane</location>
        <topology evidence="1">Multi-pass membrane protein</topology>
    </subcellularLocation>
</comment>
<dbReference type="InterPro" id="IPR018108">
    <property type="entry name" value="MCP_transmembrane"/>
</dbReference>
<evidence type="ECO:0000256" key="4">
    <source>
        <dbReference type="ARBA" id="ARBA00022737"/>
    </source>
</evidence>
<keyword evidence="4" id="KW-0677">Repeat</keyword>
<evidence type="ECO:0000256" key="2">
    <source>
        <dbReference type="ARBA" id="ARBA00006375"/>
    </source>
</evidence>
<name>A0A6P8YGJ0_DROAB</name>
<evidence type="ECO:0000256" key="1">
    <source>
        <dbReference type="ARBA" id="ARBA00004374"/>
    </source>
</evidence>
<evidence type="ECO:0000256" key="8">
    <source>
        <dbReference type="ARBA" id="ARBA00023136"/>
    </source>
</evidence>
<dbReference type="RefSeq" id="XP_034106377.1">
    <property type="nucleotide sequence ID" value="XM_034250486.2"/>
</dbReference>
<evidence type="ECO:0000256" key="3">
    <source>
        <dbReference type="ARBA" id="ARBA00022692"/>
    </source>
</evidence>